<proteinExistence type="inferred from homology"/>
<dbReference type="InterPro" id="IPR013785">
    <property type="entry name" value="Aldolase_TIM"/>
</dbReference>
<dbReference type="GO" id="GO:0005829">
    <property type="term" value="C:cytosol"/>
    <property type="evidence" value="ECO:0007669"/>
    <property type="project" value="TreeGrafter"/>
</dbReference>
<dbReference type="Proteomes" id="UP000192920">
    <property type="component" value="Unassembled WGS sequence"/>
</dbReference>
<accession>A0A1Y6BUS1</accession>
<feature type="binding site" evidence="9 11">
    <location>
        <position position="130"/>
    </location>
    <ligand>
        <name>substrate</name>
    </ligand>
</feature>
<dbReference type="EC" id="4.1.1.23" evidence="9"/>
<evidence type="ECO:0000313" key="15">
    <source>
        <dbReference type="Proteomes" id="UP000192920"/>
    </source>
</evidence>
<evidence type="ECO:0000256" key="12">
    <source>
        <dbReference type="RuleBase" id="RU000512"/>
    </source>
</evidence>
<feature type="active site" description="For OMPdecase activity" evidence="10">
    <location>
        <position position="76"/>
    </location>
</feature>
<dbReference type="SMART" id="SM00934">
    <property type="entry name" value="OMPdecase"/>
    <property type="match status" value="1"/>
</dbReference>
<feature type="binding site" evidence="9 11">
    <location>
        <position position="200"/>
    </location>
    <ligand>
        <name>substrate</name>
    </ligand>
</feature>
<comment type="catalytic activity">
    <reaction evidence="7 9 12">
        <text>orotidine 5'-phosphate + H(+) = UMP + CO2</text>
        <dbReference type="Rhea" id="RHEA:11596"/>
        <dbReference type="ChEBI" id="CHEBI:15378"/>
        <dbReference type="ChEBI" id="CHEBI:16526"/>
        <dbReference type="ChEBI" id="CHEBI:57538"/>
        <dbReference type="ChEBI" id="CHEBI:57865"/>
        <dbReference type="EC" id="4.1.1.23"/>
    </reaction>
</comment>
<comment type="similarity">
    <text evidence="8 9">Belongs to the OMP decarboxylase family. Type 1 subfamily.</text>
</comment>
<protein>
    <recommendedName>
        <fullName evidence="9">Orotidine 5'-phosphate decarboxylase</fullName>
        <ecNumber evidence="9">4.1.1.23</ecNumber>
    </recommendedName>
    <alternativeName>
        <fullName evidence="9">OMP decarboxylase</fullName>
        <shortName evidence="9">OMPDCase</shortName>
        <shortName evidence="9">OMPdecase</shortName>
    </alternativeName>
</protein>
<evidence type="ECO:0000256" key="2">
    <source>
        <dbReference type="ARBA" id="ARBA00004861"/>
    </source>
</evidence>
<dbReference type="GO" id="GO:0006207">
    <property type="term" value="P:'de novo' pyrimidine nucleobase biosynthetic process"/>
    <property type="evidence" value="ECO:0007669"/>
    <property type="project" value="InterPro"/>
</dbReference>
<gene>
    <name evidence="9" type="primary">pyrF</name>
    <name evidence="14" type="ORF">SAMN02745746_01932</name>
</gene>
<reference evidence="15" key="1">
    <citation type="submission" date="2017-04" db="EMBL/GenBank/DDBJ databases">
        <authorList>
            <person name="Varghese N."/>
            <person name="Submissions S."/>
        </authorList>
    </citation>
    <scope>NUCLEOTIDE SEQUENCE [LARGE SCALE GENOMIC DNA]</scope>
    <source>
        <strain evidence="15">DSM 22618</strain>
    </source>
</reference>
<evidence type="ECO:0000256" key="9">
    <source>
        <dbReference type="HAMAP-Rule" id="MF_01200"/>
    </source>
</evidence>
<evidence type="ECO:0000256" key="1">
    <source>
        <dbReference type="ARBA" id="ARBA00002356"/>
    </source>
</evidence>
<dbReference type="InterPro" id="IPR018089">
    <property type="entry name" value="OMPdecase_AS"/>
</dbReference>
<evidence type="ECO:0000256" key="8">
    <source>
        <dbReference type="ARBA" id="ARBA00061012"/>
    </source>
</evidence>
<evidence type="ECO:0000256" key="11">
    <source>
        <dbReference type="PIRSR" id="PIRSR614732-2"/>
    </source>
</evidence>
<comment type="pathway">
    <text evidence="2 9 12">Pyrimidine metabolism; UMP biosynthesis via de novo pathway; UMP from orotate: step 2/2.</text>
</comment>
<dbReference type="GO" id="GO:0044205">
    <property type="term" value="P:'de novo' UMP biosynthetic process"/>
    <property type="evidence" value="ECO:0007669"/>
    <property type="project" value="UniProtKB-UniRule"/>
</dbReference>
<keyword evidence="5 9" id="KW-0665">Pyrimidine biosynthesis</keyword>
<dbReference type="PANTHER" id="PTHR32119:SF2">
    <property type="entry name" value="OROTIDINE 5'-PHOSPHATE DECARBOXYLASE"/>
    <property type="match status" value="1"/>
</dbReference>
<dbReference type="EMBL" id="FXAG01000008">
    <property type="protein sequence ID" value="SMF21216.1"/>
    <property type="molecule type" value="Genomic_DNA"/>
</dbReference>
<organism evidence="14 15">
    <name type="scientific">Pseudogulbenkiania subflava DSM 22618</name>
    <dbReference type="NCBI Taxonomy" id="1123014"/>
    <lineage>
        <taxon>Bacteria</taxon>
        <taxon>Pseudomonadati</taxon>
        <taxon>Pseudomonadota</taxon>
        <taxon>Betaproteobacteria</taxon>
        <taxon>Neisseriales</taxon>
        <taxon>Chromobacteriaceae</taxon>
        <taxon>Pseudogulbenkiania</taxon>
    </lineage>
</organism>
<dbReference type="Pfam" id="PF00215">
    <property type="entry name" value="OMPdecase"/>
    <property type="match status" value="1"/>
</dbReference>
<dbReference type="InterPro" id="IPR014732">
    <property type="entry name" value="OMPdecase"/>
</dbReference>
<feature type="active site" description="For OMPdecase activity" evidence="10">
    <location>
        <position position="73"/>
    </location>
</feature>
<evidence type="ECO:0000256" key="7">
    <source>
        <dbReference type="ARBA" id="ARBA00049157"/>
    </source>
</evidence>
<feature type="binding site" evidence="9 11">
    <location>
        <position position="191"/>
    </location>
    <ligand>
        <name>substrate</name>
    </ligand>
</feature>
<dbReference type="FunFam" id="3.20.20.70:FF:000015">
    <property type="entry name" value="Orotidine 5'-phosphate decarboxylase"/>
    <property type="match status" value="1"/>
</dbReference>
<dbReference type="HAMAP" id="MF_01200_B">
    <property type="entry name" value="OMPdecase_type1_B"/>
    <property type="match status" value="1"/>
</dbReference>
<evidence type="ECO:0000256" key="5">
    <source>
        <dbReference type="ARBA" id="ARBA00022975"/>
    </source>
</evidence>
<comment type="function">
    <text evidence="1 9">Catalyzes the decarboxylation of orotidine 5'-monophosphate (OMP) to uridine 5'-monophosphate (UMP).</text>
</comment>
<feature type="binding site" evidence="9 11">
    <location>
        <position position="220"/>
    </location>
    <ligand>
        <name>substrate</name>
    </ligand>
</feature>
<feature type="binding site" evidence="9 11">
    <location>
        <position position="22"/>
    </location>
    <ligand>
        <name>substrate</name>
    </ligand>
</feature>
<dbReference type="STRING" id="1123014.SAMN02745746_01932"/>
<dbReference type="RefSeq" id="WP_085276196.1">
    <property type="nucleotide sequence ID" value="NZ_FXAG01000008.1"/>
</dbReference>
<dbReference type="AlphaFoldDB" id="A0A1Y6BUS1"/>
<name>A0A1Y6BUS1_9NEIS</name>
<feature type="active site" description="For OMPdecase activity" evidence="10">
    <location>
        <position position="71"/>
    </location>
</feature>
<evidence type="ECO:0000256" key="4">
    <source>
        <dbReference type="ARBA" id="ARBA00022793"/>
    </source>
</evidence>
<evidence type="ECO:0000256" key="3">
    <source>
        <dbReference type="ARBA" id="ARBA00011738"/>
    </source>
</evidence>
<dbReference type="GO" id="GO:0004590">
    <property type="term" value="F:orotidine-5'-phosphate decarboxylase activity"/>
    <property type="evidence" value="ECO:0007669"/>
    <property type="project" value="UniProtKB-UniRule"/>
</dbReference>
<dbReference type="NCBIfam" id="TIGR01740">
    <property type="entry name" value="pyrF"/>
    <property type="match status" value="1"/>
</dbReference>
<dbReference type="NCBIfam" id="NF001273">
    <property type="entry name" value="PRK00230.1"/>
    <property type="match status" value="1"/>
</dbReference>
<dbReference type="CDD" id="cd04725">
    <property type="entry name" value="OMP_decarboxylase_like"/>
    <property type="match status" value="1"/>
</dbReference>
<dbReference type="PANTHER" id="PTHR32119">
    <property type="entry name" value="OROTIDINE 5'-PHOSPHATE DECARBOXYLASE"/>
    <property type="match status" value="1"/>
</dbReference>
<evidence type="ECO:0000256" key="6">
    <source>
        <dbReference type="ARBA" id="ARBA00023239"/>
    </source>
</evidence>
<feature type="binding site" evidence="9 11">
    <location>
        <position position="221"/>
    </location>
    <ligand>
        <name>substrate</name>
    </ligand>
</feature>
<dbReference type="InterPro" id="IPR047596">
    <property type="entry name" value="OMPdecase_bac"/>
</dbReference>
<feature type="active site" description="Proton donor" evidence="9">
    <location>
        <position position="73"/>
    </location>
</feature>
<comment type="subunit">
    <text evidence="3 9">Homodimer.</text>
</comment>
<keyword evidence="15" id="KW-1185">Reference proteome</keyword>
<feature type="binding site" evidence="9 11">
    <location>
        <position position="44"/>
    </location>
    <ligand>
        <name>substrate</name>
    </ligand>
</feature>
<keyword evidence="6 9" id="KW-0456">Lyase</keyword>
<feature type="domain" description="Orotidine 5'-phosphate decarboxylase" evidence="13">
    <location>
        <begin position="16"/>
        <end position="236"/>
    </location>
</feature>
<evidence type="ECO:0000256" key="10">
    <source>
        <dbReference type="PIRSR" id="PIRSR614732-1"/>
    </source>
</evidence>
<feature type="binding site" evidence="9">
    <location>
        <begin position="71"/>
        <end position="80"/>
    </location>
    <ligand>
        <name>substrate</name>
    </ligand>
</feature>
<dbReference type="InterPro" id="IPR001754">
    <property type="entry name" value="OMPdeCOase_dom"/>
</dbReference>
<dbReference type="UniPathway" id="UPA00070">
    <property type="reaction ID" value="UER00120"/>
</dbReference>
<evidence type="ECO:0000259" key="13">
    <source>
        <dbReference type="SMART" id="SM00934"/>
    </source>
</evidence>
<dbReference type="NCBIfam" id="NF010386">
    <property type="entry name" value="PRK13813.1"/>
    <property type="match status" value="1"/>
</dbReference>
<evidence type="ECO:0000313" key="14">
    <source>
        <dbReference type="EMBL" id="SMF21216.1"/>
    </source>
</evidence>
<dbReference type="Gene3D" id="3.20.20.70">
    <property type="entry name" value="Aldolase class I"/>
    <property type="match status" value="1"/>
</dbReference>
<sequence>MNPLVSANLSGAPVSPVVVALDFADANSALAFAARLDPAECRVKVGKELFTASGRALVESLAARGFQVFLDLKFHDIPNTVAHACKVAAEAGVWMVNVHASGGRRMMTAAREALEQYSQRPLLIAVTVLTSMEAADLAEIGITVPPQEQVLRLARLTRDSGLDGVVCSAQEASLLKTELGTEFKLVTPGIRLPDSAADDQRRVMTPTAALAAGADYLVIGRPITKAAEPLEVLCKINQDIAHFRTTQA</sequence>
<keyword evidence="4 9" id="KW-0210">Decarboxylase</keyword>
<dbReference type="PROSITE" id="PS00156">
    <property type="entry name" value="OMPDECASE"/>
    <property type="match status" value="1"/>
</dbReference>
<dbReference type="SUPFAM" id="SSF51366">
    <property type="entry name" value="Ribulose-phoshate binding barrel"/>
    <property type="match status" value="1"/>
</dbReference>
<dbReference type="InterPro" id="IPR011060">
    <property type="entry name" value="RibuloseP-bd_barrel"/>
</dbReference>